<dbReference type="EMBL" id="JAPDRN010000002">
    <property type="protein sequence ID" value="KAJ9646738.1"/>
    <property type="molecule type" value="Genomic_DNA"/>
</dbReference>
<dbReference type="Gene3D" id="3.30.300.30">
    <property type="match status" value="1"/>
</dbReference>
<name>A0AA38YEM4_9EURO</name>
<reference evidence="5" key="1">
    <citation type="submission" date="2022-10" db="EMBL/GenBank/DDBJ databases">
        <title>Culturing micro-colonial fungi from biological soil crusts in the Mojave desert and describing Neophaeococcomyces mojavensis, and introducing the new genera and species Taxawa tesnikishii.</title>
        <authorList>
            <person name="Kurbessoian T."/>
            <person name="Stajich J.E."/>
        </authorList>
    </citation>
    <scope>NUCLEOTIDE SEQUENCE</scope>
    <source>
        <strain evidence="5">TK_35</strain>
    </source>
</reference>
<evidence type="ECO:0008006" key="7">
    <source>
        <dbReference type="Google" id="ProtNLM"/>
    </source>
</evidence>
<organism evidence="5 6">
    <name type="scientific">Knufia peltigerae</name>
    <dbReference type="NCBI Taxonomy" id="1002370"/>
    <lineage>
        <taxon>Eukaryota</taxon>
        <taxon>Fungi</taxon>
        <taxon>Dikarya</taxon>
        <taxon>Ascomycota</taxon>
        <taxon>Pezizomycotina</taxon>
        <taxon>Eurotiomycetes</taxon>
        <taxon>Chaetothyriomycetidae</taxon>
        <taxon>Chaetothyriales</taxon>
        <taxon>Trichomeriaceae</taxon>
        <taxon>Knufia</taxon>
    </lineage>
</organism>
<evidence type="ECO:0000313" key="6">
    <source>
        <dbReference type="Proteomes" id="UP001172681"/>
    </source>
</evidence>
<feature type="domain" description="AMP-binding enzyme C-terminal" evidence="4">
    <location>
        <begin position="448"/>
        <end position="530"/>
    </location>
</feature>
<comment type="caution">
    <text evidence="5">The sequence shown here is derived from an EMBL/GenBank/DDBJ whole genome shotgun (WGS) entry which is preliminary data.</text>
</comment>
<evidence type="ECO:0000256" key="1">
    <source>
        <dbReference type="ARBA" id="ARBA00006432"/>
    </source>
</evidence>
<feature type="domain" description="AMP-dependent synthetase/ligase" evidence="3">
    <location>
        <begin position="9"/>
        <end position="397"/>
    </location>
</feature>
<dbReference type="GO" id="GO:0016405">
    <property type="term" value="F:CoA-ligase activity"/>
    <property type="evidence" value="ECO:0007669"/>
    <property type="project" value="TreeGrafter"/>
</dbReference>
<proteinExistence type="inferred from homology"/>
<dbReference type="PANTHER" id="PTHR24096:SF149">
    <property type="entry name" value="AMP-BINDING DOMAIN-CONTAINING PROTEIN-RELATED"/>
    <property type="match status" value="1"/>
</dbReference>
<dbReference type="InterPro" id="IPR000873">
    <property type="entry name" value="AMP-dep_synth/lig_dom"/>
</dbReference>
<evidence type="ECO:0000313" key="5">
    <source>
        <dbReference type="EMBL" id="KAJ9646738.1"/>
    </source>
</evidence>
<dbReference type="Pfam" id="PF00501">
    <property type="entry name" value="AMP-binding"/>
    <property type="match status" value="1"/>
</dbReference>
<dbReference type="SUPFAM" id="SSF56801">
    <property type="entry name" value="Acetyl-CoA synthetase-like"/>
    <property type="match status" value="1"/>
</dbReference>
<evidence type="ECO:0000256" key="2">
    <source>
        <dbReference type="ARBA" id="ARBA00022598"/>
    </source>
</evidence>
<dbReference type="AlphaFoldDB" id="A0AA38YEM4"/>
<gene>
    <name evidence="5" type="ORF">H2204_000430</name>
</gene>
<dbReference type="Pfam" id="PF13193">
    <property type="entry name" value="AMP-binding_C"/>
    <property type="match status" value="1"/>
</dbReference>
<dbReference type="CDD" id="cd05911">
    <property type="entry name" value="Firefly_Luc_like"/>
    <property type="match status" value="1"/>
</dbReference>
<evidence type="ECO:0000259" key="3">
    <source>
        <dbReference type="Pfam" id="PF00501"/>
    </source>
</evidence>
<evidence type="ECO:0000259" key="4">
    <source>
        <dbReference type="Pfam" id="PF13193"/>
    </source>
</evidence>
<dbReference type="PANTHER" id="PTHR24096">
    <property type="entry name" value="LONG-CHAIN-FATTY-ACID--COA LIGASE"/>
    <property type="match status" value="1"/>
</dbReference>
<keyword evidence="2" id="KW-0436">Ligase</keyword>
<dbReference type="PROSITE" id="PS00455">
    <property type="entry name" value="AMP_BINDING"/>
    <property type="match status" value="1"/>
</dbReference>
<dbReference type="InterPro" id="IPR020845">
    <property type="entry name" value="AMP-binding_CS"/>
</dbReference>
<protein>
    <recommendedName>
        <fullName evidence="7">4-coumarate--CoA ligase</fullName>
    </recommendedName>
</protein>
<dbReference type="Gene3D" id="3.40.50.12780">
    <property type="entry name" value="N-terminal domain of ligase-like"/>
    <property type="match status" value="1"/>
</dbReference>
<dbReference type="InterPro" id="IPR025110">
    <property type="entry name" value="AMP-bd_C"/>
</dbReference>
<sequence length="559" mass="61182">MFQDGDIDKFYTHSGVKEMSQAFGAGLKSTFNWQKGDILTLFASNSIDIPVVMLGTLLARGTFSPANPAYTATELANQLMDSQPKAIAIQYRSLTVVKEAAQQAGIPRLPILLIGAERDPSSQIVHFTELRTLSSGPTPNTSTPTKIKPKTDIAFLVYSSGTTGKPKGVQLSHYNVTSNISQLQPGDQEYLTWDGSKTCRDIPLPKTGLGGDKVLVCVPMYHILGLTKAIINPLYRGVTAIVMERFEIKLWCALVQRHAITFSYIVPPIVLLLCKDKAVMSYDLSSIRMANSGAAPLSKELIDACHRRTGIRIKQGYGMTETCPTVFNQTWDDWDRPVGSTGQLLPNVEAKICQPFEECASTLGEKQTTVQSESEGLELGQVGELYVRGPNVFLGYHNNVAATRDCLSPSGWYRTGDVGYIDPRGNLFITDRVKELIKYKGNSVAPVELEGFLLDHPLVDDCAVVGVQSAALGTEVPTAYVVLKASHTTKESQELANKIRQWFDGRVVNYKKLRGGVKFVGAIPKSASGKILRRVMKQWVRAEEGKTQDGAASSLFAKL</sequence>
<dbReference type="InterPro" id="IPR045851">
    <property type="entry name" value="AMP-bd_C_sf"/>
</dbReference>
<comment type="similarity">
    <text evidence="1">Belongs to the ATP-dependent AMP-binding enzyme family.</text>
</comment>
<accession>A0AA38YEM4</accession>
<dbReference type="Proteomes" id="UP001172681">
    <property type="component" value="Unassembled WGS sequence"/>
</dbReference>
<keyword evidence="6" id="KW-1185">Reference proteome</keyword>
<dbReference type="InterPro" id="IPR042099">
    <property type="entry name" value="ANL_N_sf"/>
</dbReference>